<gene>
    <name evidence="3" type="ORF">J4P68_32335</name>
</gene>
<dbReference type="EMBL" id="JAGEPA010000001">
    <property type="protein sequence ID" value="MBO1433952.1"/>
    <property type="molecule type" value="Genomic_DNA"/>
</dbReference>
<keyword evidence="2" id="KW-0472">Membrane</keyword>
<name>A0ABS3MR18_9BRAD</name>
<evidence type="ECO:0000313" key="3">
    <source>
        <dbReference type="EMBL" id="MBO1433952.1"/>
    </source>
</evidence>
<comment type="caution">
    <text evidence="3">The sequence shown here is derived from an EMBL/GenBank/DDBJ whole genome shotgun (WGS) entry which is preliminary data.</text>
</comment>
<keyword evidence="4" id="KW-1185">Reference proteome</keyword>
<feature type="transmembrane region" description="Helical" evidence="2">
    <location>
        <begin position="34"/>
        <end position="56"/>
    </location>
</feature>
<evidence type="ECO:0000256" key="1">
    <source>
        <dbReference type="SAM" id="MobiDB-lite"/>
    </source>
</evidence>
<dbReference type="Proteomes" id="UP000692816">
    <property type="component" value="Unassembled WGS sequence"/>
</dbReference>
<feature type="compositionally biased region" description="Low complexity" evidence="1">
    <location>
        <begin position="185"/>
        <end position="196"/>
    </location>
</feature>
<feature type="compositionally biased region" description="Pro residues" evidence="1">
    <location>
        <begin position="93"/>
        <end position="119"/>
    </location>
</feature>
<keyword evidence="2" id="KW-1133">Transmembrane helix</keyword>
<keyword evidence="2" id="KW-0812">Transmembrane</keyword>
<protein>
    <submittedName>
        <fullName evidence="3">DUF308 domain-containing protein</fullName>
    </submittedName>
</protein>
<feature type="compositionally biased region" description="Basic and acidic residues" evidence="1">
    <location>
        <begin position="201"/>
        <end position="210"/>
    </location>
</feature>
<evidence type="ECO:0000256" key="2">
    <source>
        <dbReference type="SAM" id="Phobius"/>
    </source>
</evidence>
<dbReference type="RefSeq" id="WP_207836500.1">
    <property type="nucleotide sequence ID" value="NZ_CP088282.1"/>
</dbReference>
<evidence type="ECO:0000313" key="4">
    <source>
        <dbReference type="Proteomes" id="UP000692816"/>
    </source>
</evidence>
<feature type="region of interest" description="Disordered" evidence="1">
    <location>
        <begin position="78"/>
        <end position="250"/>
    </location>
</feature>
<proteinExistence type="predicted"/>
<accession>A0ABS3MR18</accession>
<sequence length="294" mass="30468">MMVGLLVVGVGLVVAGLAAIGLGIPYKEFSVGGALITTGVTGACTGAIVLALAAILRELQVIARRLDPVAAGARTEVPLASATSPRNAAEDPVFPPPREPKVAAPPPPVPPSASTAPPPWHDEIPPRGAPGEAPPPVPGGASPEGEATPKRRNLLFSSSRKERERGQSRTAEPLTPDLLSPELRPGPAAAAEPAPATFDDAWPKAERPRSVDVAPRRTPRPSTFGETQSAGAAPSSGHPPPPQEQPPVTVLKSGVVDGMAYSLYSDGSIEAQMPEGMMRFTSIDELRSHLEQRP</sequence>
<reference evidence="3" key="1">
    <citation type="journal article" date="2021" name="Int. J. Syst. Evol. Microbiol.">
        <title>Bradyrhizobium septentrionale sp. nov. (sv. septentrionale) and Bradyrhizobium quebecense sp. nov. (sv. septentrionale) associated with legumes native to Canada possess rearranged symbiosis genes and numerous insertion sequences.</title>
        <authorList>
            <person name="Bromfield E.S.P."/>
            <person name="Cloutier S."/>
        </authorList>
    </citation>
    <scope>NUCLEOTIDE SEQUENCE</scope>
    <source>
        <strain evidence="3">12S5</strain>
    </source>
</reference>
<organism evidence="3 4">
    <name type="scientific">Bradyrhizobium quebecense</name>
    <dbReference type="NCBI Taxonomy" id="2748629"/>
    <lineage>
        <taxon>Bacteria</taxon>
        <taxon>Pseudomonadati</taxon>
        <taxon>Pseudomonadota</taxon>
        <taxon>Alphaproteobacteria</taxon>
        <taxon>Hyphomicrobiales</taxon>
        <taxon>Nitrobacteraceae</taxon>
        <taxon>Bradyrhizobium</taxon>
    </lineage>
</organism>